<keyword evidence="2" id="KW-0479">Metal-binding</keyword>
<dbReference type="AlphaFoldDB" id="A0A6A6NH22"/>
<protein>
    <recommendedName>
        <fullName evidence="8">Cytochrome P450</fullName>
    </recommendedName>
</protein>
<keyword evidence="5" id="KW-0503">Monooxygenase</keyword>
<dbReference type="GO" id="GO:0020037">
    <property type="term" value="F:heme binding"/>
    <property type="evidence" value="ECO:0007669"/>
    <property type="project" value="InterPro"/>
</dbReference>
<dbReference type="Gene3D" id="1.10.630.10">
    <property type="entry name" value="Cytochrome P450"/>
    <property type="match status" value="1"/>
</dbReference>
<keyword evidence="1" id="KW-0349">Heme</keyword>
<evidence type="ECO:0000313" key="7">
    <source>
        <dbReference type="Proteomes" id="UP000467840"/>
    </source>
</evidence>
<sequence length="174" mass="19533">MIIGKKYFGAGAVGDEKEGRWFQEGITVLFHYLGTLVLRDAVPFLGWMDVGGHEKAMKKTARELDNVLEKWLREHKRKRYDAKGEKDFMDAMLSVLDGKSLESYDADTINKATSLSMIAGNETVTVAMAWALALLLENKSVLKKAQQELDKNVGKERLVNDEDVSRLFLSPGHS</sequence>
<keyword evidence="4" id="KW-0408">Iron</keyword>
<evidence type="ECO:0000256" key="4">
    <source>
        <dbReference type="ARBA" id="ARBA00023004"/>
    </source>
</evidence>
<evidence type="ECO:0008006" key="8">
    <source>
        <dbReference type="Google" id="ProtNLM"/>
    </source>
</evidence>
<organism evidence="6 7">
    <name type="scientific">Hevea brasiliensis</name>
    <name type="common">Para rubber tree</name>
    <name type="synonym">Siphonia brasiliensis</name>
    <dbReference type="NCBI Taxonomy" id="3981"/>
    <lineage>
        <taxon>Eukaryota</taxon>
        <taxon>Viridiplantae</taxon>
        <taxon>Streptophyta</taxon>
        <taxon>Embryophyta</taxon>
        <taxon>Tracheophyta</taxon>
        <taxon>Spermatophyta</taxon>
        <taxon>Magnoliopsida</taxon>
        <taxon>eudicotyledons</taxon>
        <taxon>Gunneridae</taxon>
        <taxon>Pentapetalae</taxon>
        <taxon>rosids</taxon>
        <taxon>fabids</taxon>
        <taxon>Malpighiales</taxon>
        <taxon>Euphorbiaceae</taxon>
        <taxon>Crotonoideae</taxon>
        <taxon>Micrandreae</taxon>
        <taxon>Hevea</taxon>
    </lineage>
</organism>
<proteinExistence type="predicted"/>
<reference evidence="6 7" key="1">
    <citation type="journal article" date="2020" name="Mol. Plant">
        <title>The Chromosome-Based Rubber Tree Genome Provides New Insights into Spurge Genome Evolution and Rubber Biosynthesis.</title>
        <authorList>
            <person name="Liu J."/>
            <person name="Shi C."/>
            <person name="Shi C.C."/>
            <person name="Li W."/>
            <person name="Zhang Q.J."/>
            <person name="Zhang Y."/>
            <person name="Li K."/>
            <person name="Lu H.F."/>
            <person name="Shi C."/>
            <person name="Zhu S.T."/>
            <person name="Xiao Z.Y."/>
            <person name="Nan H."/>
            <person name="Yue Y."/>
            <person name="Zhu X.G."/>
            <person name="Wu Y."/>
            <person name="Hong X.N."/>
            <person name="Fan G.Y."/>
            <person name="Tong Y."/>
            <person name="Zhang D."/>
            <person name="Mao C.L."/>
            <person name="Liu Y.L."/>
            <person name="Hao S.J."/>
            <person name="Liu W.Q."/>
            <person name="Lv M.Q."/>
            <person name="Zhang H.B."/>
            <person name="Liu Y."/>
            <person name="Hu-Tang G.R."/>
            <person name="Wang J.P."/>
            <person name="Wang J.H."/>
            <person name="Sun Y.H."/>
            <person name="Ni S.B."/>
            <person name="Chen W.B."/>
            <person name="Zhang X.C."/>
            <person name="Jiao Y.N."/>
            <person name="Eichler E.E."/>
            <person name="Li G.H."/>
            <person name="Liu X."/>
            <person name="Gao L.Z."/>
        </authorList>
    </citation>
    <scope>NUCLEOTIDE SEQUENCE [LARGE SCALE GENOMIC DNA]</scope>
    <source>
        <strain evidence="7">cv. GT1</strain>
        <tissue evidence="6">Leaf</tissue>
    </source>
</reference>
<keyword evidence="7" id="KW-1185">Reference proteome</keyword>
<dbReference type="GO" id="GO:0016705">
    <property type="term" value="F:oxidoreductase activity, acting on paired donors, with incorporation or reduction of molecular oxygen"/>
    <property type="evidence" value="ECO:0007669"/>
    <property type="project" value="InterPro"/>
</dbReference>
<evidence type="ECO:0000256" key="3">
    <source>
        <dbReference type="ARBA" id="ARBA00023002"/>
    </source>
</evidence>
<dbReference type="InterPro" id="IPR002401">
    <property type="entry name" value="Cyt_P450_E_grp-I"/>
</dbReference>
<dbReference type="InterPro" id="IPR036396">
    <property type="entry name" value="Cyt_P450_sf"/>
</dbReference>
<gene>
    <name evidence="6" type="ORF">GH714_014199</name>
</gene>
<dbReference type="PANTHER" id="PTHR47947:SF39">
    <property type="entry name" value="CYTOCHROME P450"/>
    <property type="match status" value="1"/>
</dbReference>
<dbReference type="InterPro" id="IPR001128">
    <property type="entry name" value="Cyt_P450"/>
</dbReference>
<dbReference type="Pfam" id="PF00067">
    <property type="entry name" value="p450"/>
    <property type="match status" value="1"/>
</dbReference>
<evidence type="ECO:0000256" key="5">
    <source>
        <dbReference type="ARBA" id="ARBA00023033"/>
    </source>
</evidence>
<dbReference type="PRINTS" id="PR00463">
    <property type="entry name" value="EP450I"/>
</dbReference>
<evidence type="ECO:0000256" key="2">
    <source>
        <dbReference type="ARBA" id="ARBA00022723"/>
    </source>
</evidence>
<dbReference type="InterPro" id="IPR050651">
    <property type="entry name" value="Plant_Cytochrome_P450_Monoox"/>
</dbReference>
<accession>A0A6A6NH22</accession>
<dbReference type="GO" id="GO:0004497">
    <property type="term" value="F:monooxygenase activity"/>
    <property type="evidence" value="ECO:0007669"/>
    <property type="project" value="UniProtKB-KW"/>
</dbReference>
<name>A0A6A6NH22_HEVBR</name>
<dbReference type="SUPFAM" id="SSF48264">
    <property type="entry name" value="Cytochrome P450"/>
    <property type="match status" value="1"/>
</dbReference>
<comment type="caution">
    <text evidence="6">The sequence shown here is derived from an EMBL/GenBank/DDBJ whole genome shotgun (WGS) entry which is preliminary data.</text>
</comment>
<evidence type="ECO:0000313" key="6">
    <source>
        <dbReference type="EMBL" id="KAF2324448.1"/>
    </source>
</evidence>
<evidence type="ECO:0000256" key="1">
    <source>
        <dbReference type="ARBA" id="ARBA00022617"/>
    </source>
</evidence>
<dbReference type="PANTHER" id="PTHR47947">
    <property type="entry name" value="CYTOCHROME P450 82C3-RELATED"/>
    <property type="match status" value="1"/>
</dbReference>
<keyword evidence="3" id="KW-0560">Oxidoreductase</keyword>
<dbReference type="EMBL" id="JAAGAX010000001">
    <property type="protein sequence ID" value="KAF2324448.1"/>
    <property type="molecule type" value="Genomic_DNA"/>
</dbReference>
<dbReference type="Proteomes" id="UP000467840">
    <property type="component" value="Chromosome 5"/>
</dbReference>
<dbReference type="GO" id="GO:0005506">
    <property type="term" value="F:iron ion binding"/>
    <property type="evidence" value="ECO:0007669"/>
    <property type="project" value="InterPro"/>
</dbReference>